<protein>
    <recommendedName>
        <fullName evidence="2">chitinase</fullName>
        <ecNumber evidence="2">3.2.1.14</ecNumber>
    </recommendedName>
</protein>
<dbReference type="PROSITE" id="PS01095">
    <property type="entry name" value="GH18_1"/>
    <property type="match status" value="1"/>
</dbReference>
<dbReference type="Gene3D" id="3.10.50.10">
    <property type="match status" value="1"/>
</dbReference>
<reference evidence="12" key="1">
    <citation type="submission" date="2023-07" db="EMBL/GenBank/DDBJ databases">
        <title>Functional and genomic diversity of the sorghum phyllosphere microbiome.</title>
        <authorList>
            <person name="Shade A."/>
        </authorList>
    </citation>
    <scope>NUCLEOTIDE SEQUENCE [LARGE SCALE GENOMIC DNA]</scope>
    <source>
        <strain evidence="12">SORGH_AS_0422</strain>
    </source>
</reference>
<gene>
    <name evidence="11" type="ORF">QE417_000985</name>
</gene>
<proteinExistence type="inferred from homology"/>
<dbReference type="Proteomes" id="UP001258315">
    <property type="component" value="Unassembled WGS sequence"/>
</dbReference>
<evidence type="ECO:0000313" key="12">
    <source>
        <dbReference type="Proteomes" id="UP001258315"/>
    </source>
</evidence>
<sequence length="371" mass="41913">MNTKNFWLLVLLAALCRLDAYAQTSYGNKVVIGYVGGYRGRVNTDKIEAEKLTHINYAFINVKNNRAYINYSTDTVNLINLSNLKKRNPALKILISIGGWSWSRNFSDAALSDTSRKGFAQSAVAIVKKYHLDGIDIDWEYPAISGDKGNAYRPEDKHNYTLLLKALRTELDILQKETKSHQMLTAAVGGFTRFIDHTEMGIAHQYLDYVNLMTYDFYPRSTAIHHTNLYSSKLYNGNSADKVVNEYIVAGVPVNKLIMGVAFYGVTIKLKTSSAKGMNDEIISAGYGKGYTFIKDSLINKKGFIAYTDTNAKAPYIFNPTTLELMTYDDEASVTEKCNYVIKYKMAGVMFWEYDADWNGYLLNQIVKTLK</sequence>
<dbReference type="PROSITE" id="PS51910">
    <property type="entry name" value="GH18_2"/>
    <property type="match status" value="1"/>
</dbReference>
<evidence type="ECO:0000256" key="9">
    <source>
        <dbReference type="SAM" id="SignalP"/>
    </source>
</evidence>
<evidence type="ECO:0000259" key="10">
    <source>
        <dbReference type="PROSITE" id="PS51910"/>
    </source>
</evidence>
<keyword evidence="12" id="KW-1185">Reference proteome</keyword>
<dbReference type="SUPFAM" id="SSF54556">
    <property type="entry name" value="Chitinase insertion domain"/>
    <property type="match status" value="1"/>
</dbReference>
<evidence type="ECO:0000256" key="6">
    <source>
        <dbReference type="RuleBase" id="RU000489"/>
    </source>
</evidence>
<feature type="chain" id="PRO_5045450609" description="chitinase" evidence="9">
    <location>
        <begin position="23"/>
        <end position="371"/>
    </location>
</feature>
<accession>A0ABU3GQ56</accession>
<feature type="signal peptide" evidence="9">
    <location>
        <begin position="1"/>
        <end position="22"/>
    </location>
</feature>
<name>A0ABU3GQ56_9SPHI</name>
<keyword evidence="8" id="KW-0175">Coiled coil</keyword>
<keyword evidence="4" id="KW-0119">Carbohydrate metabolism</keyword>
<dbReference type="PANTHER" id="PTHR11177">
    <property type="entry name" value="CHITINASE"/>
    <property type="match status" value="1"/>
</dbReference>
<evidence type="ECO:0000256" key="1">
    <source>
        <dbReference type="ARBA" id="ARBA00000822"/>
    </source>
</evidence>
<organism evidence="11 12">
    <name type="scientific">Mucilaginibacter terrae</name>
    <dbReference type="NCBI Taxonomy" id="1955052"/>
    <lineage>
        <taxon>Bacteria</taxon>
        <taxon>Pseudomonadati</taxon>
        <taxon>Bacteroidota</taxon>
        <taxon>Sphingobacteriia</taxon>
        <taxon>Sphingobacteriales</taxon>
        <taxon>Sphingobacteriaceae</taxon>
        <taxon>Mucilaginibacter</taxon>
    </lineage>
</organism>
<dbReference type="InterPro" id="IPR029070">
    <property type="entry name" value="Chitinase_insertion_sf"/>
</dbReference>
<comment type="catalytic activity">
    <reaction evidence="1">
        <text>Random endo-hydrolysis of N-acetyl-beta-D-glucosaminide (1-&gt;4)-beta-linkages in chitin and chitodextrins.</text>
        <dbReference type="EC" id="3.2.1.14"/>
    </reaction>
</comment>
<dbReference type="InterPro" id="IPR001579">
    <property type="entry name" value="Glyco_hydro_18_chit_AS"/>
</dbReference>
<dbReference type="InterPro" id="IPR001223">
    <property type="entry name" value="Glyco_hydro18_cat"/>
</dbReference>
<dbReference type="InterPro" id="IPR017853">
    <property type="entry name" value="GH"/>
</dbReference>
<dbReference type="RefSeq" id="WP_311947901.1">
    <property type="nucleotide sequence ID" value="NZ_JAVLVU010000001.1"/>
</dbReference>
<keyword evidence="5 6" id="KW-0326">Glycosidase</keyword>
<keyword evidence="3 6" id="KW-0378">Hydrolase</keyword>
<dbReference type="InterPro" id="IPR050314">
    <property type="entry name" value="Glycosyl_Hydrlase_18"/>
</dbReference>
<dbReference type="SMART" id="SM00636">
    <property type="entry name" value="Glyco_18"/>
    <property type="match status" value="1"/>
</dbReference>
<feature type="domain" description="GH18" evidence="10">
    <location>
        <begin position="29"/>
        <end position="371"/>
    </location>
</feature>
<dbReference type="Gene3D" id="3.20.20.80">
    <property type="entry name" value="Glycosidases"/>
    <property type="match status" value="1"/>
</dbReference>
<feature type="coiled-coil region" evidence="8">
    <location>
        <begin position="157"/>
        <end position="184"/>
    </location>
</feature>
<dbReference type="GO" id="GO:0008843">
    <property type="term" value="F:endochitinase activity"/>
    <property type="evidence" value="ECO:0007669"/>
    <property type="project" value="UniProtKB-EC"/>
</dbReference>
<dbReference type="PANTHER" id="PTHR11177:SF317">
    <property type="entry name" value="CHITINASE 12-RELATED"/>
    <property type="match status" value="1"/>
</dbReference>
<keyword evidence="9" id="KW-0732">Signal</keyword>
<keyword evidence="4" id="KW-0624">Polysaccharide degradation</keyword>
<evidence type="ECO:0000313" key="11">
    <source>
        <dbReference type="EMBL" id="MDT3401913.1"/>
    </source>
</evidence>
<evidence type="ECO:0000256" key="4">
    <source>
        <dbReference type="ARBA" id="ARBA00023024"/>
    </source>
</evidence>
<dbReference type="SUPFAM" id="SSF51445">
    <property type="entry name" value="(Trans)glycosidases"/>
    <property type="match status" value="1"/>
</dbReference>
<keyword evidence="4" id="KW-0146">Chitin degradation</keyword>
<dbReference type="EMBL" id="JAVLVU010000001">
    <property type="protein sequence ID" value="MDT3401913.1"/>
    <property type="molecule type" value="Genomic_DNA"/>
</dbReference>
<comment type="caution">
    <text evidence="11">The sequence shown here is derived from an EMBL/GenBank/DDBJ whole genome shotgun (WGS) entry which is preliminary data.</text>
</comment>
<dbReference type="InterPro" id="IPR011583">
    <property type="entry name" value="Chitinase_II/V-like_cat"/>
</dbReference>
<evidence type="ECO:0000256" key="8">
    <source>
        <dbReference type="SAM" id="Coils"/>
    </source>
</evidence>
<evidence type="ECO:0000256" key="2">
    <source>
        <dbReference type="ARBA" id="ARBA00012729"/>
    </source>
</evidence>
<comment type="similarity">
    <text evidence="7">Belongs to the glycosyl hydrolase 18 family.</text>
</comment>
<evidence type="ECO:0000256" key="7">
    <source>
        <dbReference type="RuleBase" id="RU004453"/>
    </source>
</evidence>
<dbReference type="CDD" id="cd06548">
    <property type="entry name" value="GH18_chitinase"/>
    <property type="match status" value="1"/>
</dbReference>
<dbReference type="EC" id="3.2.1.14" evidence="2"/>
<evidence type="ECO:0000256" key="3">
    <source>
        <dbReference type="ARBA" id="ARBA00022801"/>
    </source>
</evidence>
<evidence type="ECO:0000256" key="5">
    <source>
        <dbReference type="ARBA" id="ARBA00023295"/>
    </source>
</evidence>
<dbReference type="Pfam" id="PF00704">
    <property type="entry name" value="Glyco_hydro_18"/>
    <property type="match status" value="1"/>
</dbReference>